<feature type="domain" description="ABC transmembrane type-1" evidence="10">
    <location>
        <begin position="24"/>
        <end position="306"/>
    </location>
</feature>
<dbReference type="Pfam" id="PF00664">
    <property type="entry name" value="ABC_membrane"/>
    <property type="match status" value="1"/>
</dbReference>
<dbReference type="SUPFAM" id="SSF52540">
    <property type="entry name" value="P-loop containing nucleoside triphosphate hydrolases"/>
    <property type="match status" value="1"/>
</dbReference>
<dbReference type="PROSITE" id="PS50929">
    <property type="entry name" value="ABC_TM1F"/>
    <property type="match status" value="1"/>
</dbReference>
<evidence type="ECO:0000259" key="9">
    <source>
        <dbReference type="PROSITE" id="PS50893"/>
    </source>
</evidence>
<dbReference type="PROSITE" id="PS00211">
    <property type="entry name" value="ABC_TRANSPORTER_1"/>
    <property type="match status" value="1"/>
</dbReference>
<dbReference type="AlphaFoldDB" id="A0A2M6W4X7"/>
<keyword evidence="2" id="KW-0813">Transport</keyword>
<dbReference type="GO" id="GO:0005886">
    <property type="term" value="C:plasma membrane"/>
    <property type="evidence" value="ECO:0007669"/>
    <property type="project" value="UniProtKB-SubCell"/>
</dbReference>
<protein>
    <submittedName>
        <fullName evidence="11">ABC transporter ATP-binding protein</fullName>
    </submittedName>
</protein>
<organism evidence="11 12">
    <name type="scientific">Candidatus Magasanikbacteria bacterium CG10_big_fil_rev_8_21_14_0_10_40_10</name>
    <dbReference type="NCBI Taxonomy" id="1974648"/>
    <lineage>
        <taxon>Bacteria</taxon>
        <taxon>Candidatus Magasanikiibacteriota</taxon>
    </lineage>
</organism>
<evidence type="ECO:0000259" key="10">
    <source>
        <dbReference type="PROSITE" id="PS50929"/>
    </source>
</evidence>
<dbReference type="InterPro" id="IPR036640">
    <property type="entry name" value="ABC1_TM_sf"/>
</dbReference>
<dbReference type="Gene3D" id="3.40.50.300">
    <property type="entry name" value="P-loop containing nucleotide triphosphate hydrolases"/>
    <property type="match status" value="1"/>
</dbReference>
<keyword evidence="6 8" id="KW-1133">Transmembrane helix</keyword>
<dbReference type="FunFam" id="3.40.50.300:FF:000287">
    <property type="entry name" value="Multidrug ABC transporter ATP-binding protein"/>
    <property type="match status" value="1"/>
</dbReference>
<dbReference type="GO" id="GO:0016887">
    <property type="term" value="F:ATP hydrolysis activity"/>
    <property type="evidence" value="ECO:0007669"/>
    <property type="project" value="InterPro"/>
</dbReference>
<evidence type="ECO:0000256" key="7">
    <source>
        <dbReference type="ARBA" id="ARBA00023136"/>
    </source>
</evidence>
<dbReference type="InterPro" id="IPR003439">
    <property type="entry name" value="ABC_transporter-like_ATP-bd"/>
</dbReference>
<dbReference type="Proteomes" id="UP000231183">
    <property type="component" value="Unassembled WGS sequence"/>
</dbReference>
<name>A0A2M6W4X7_9BACT</name>
<evidence type="ECO:0000256" key="2">
    <source>
        <dbReference type="ARBA" id="ARBA00022448"/>
    </source>
</evidence>
<feature type="transmembrane region" description="Helical" evidence="8">
    <location>
        <begin position="138"/>
        <end position="156"/>
    </location>
</feature>
<evidence type="ECO:0000256" key="5">
    <source>
        <dbReference type="ARBA" id="ARBA00022840"/>
    </source>
</evidence>
<sequence length="582" mass="67285">MKYNTKLTFKIYWKHSLKYKWAMFGSAIFIITSTALAIIAPLYYKEFFDILTTTGETDALRRILLTLLALYLVEWVFWRLSGFVNSYFQISMMRDLSVMCFSYLHKHSFAFFHNNFVGSLVKRVNRFYRAFEGVADRLTWDLLPILTDVILIIFVLSRRSPYLGIAIFIWIIVYCLVNYAFTIYKLPYDVRRSEMDSKVTGFLADTITNFSNVKLFNGYKKETDDFSEINRQLGKMRRFTWDMSNIFDAIQALFMVFLEIGLFWYAIGLWEQGILTIGDFVLIQAYLLRIFMKLWDFGRVVRSFYENLADAEEMTEILAMPHAIVDKPNAKEIKVKQGQIKFDSITFCYNQTRCVVKKLNLEIKPKEKVALVGPSGAGKTTLIKLLLRMYDLTDGSITIDGQSINEVTQESLWQSISMVPQEPMLFHRSLMENIRYGKIKATDKQVIQASKLAHCHEFIKSFPDEYNTKVGERGVKLSGGERQRVAIARAILRDSPILVLDEATSSLDSESEYLIQDALNNLMKDKTVIVIAHRLSTIMKVDRIIVVDEGGIREQGTHQELTARRGGLYKKLWKIQAGGFIE</sequence>
<evidence type="ECO:0000256" key="3">
    <source>
        <dbReference type="ARBA" id="ARBA00022692"/>
    </source>
</evidence>
<feature type="transmembrane region" description="Helical" evidence="8">
    <location>
        <begin position="63"/>
        <end position="84"/>
    </location>
</feature>
<proteinExistence type="predicted"/>
<keyword evidence="3 8" id="KW-0812">Transmembrane</keyword>
<dbReference type="GO" id="GO:0015421">
    <property type="term" value="F:ABC-type oligopeptide transporter activity"/>
    <property type="evidence" value="ECO:0007669"/>
    <property type="project" value="TreeGrafter"/>
</dbReference>
<feature type="transmembrane region" description="Helical" evidence="8">
    <location>
        <begin position="21"/>
        <end position="43"/>
    </location>
</feature>
<reference evidence="12" key="1">
    <citation type="submission" date="2017-09" db="EMBL/GenBank/DDBJ databases">
        <title>Depth-based differentiation of microbial function through sediment-hosted aquifers and enrichment of novel symbionts in the deep terrestrial subsurface.</title>
        <authorList>
            <person name="Probst A.J."/>
            <person name="Ladd B."/>
            <person name="Jarett J.K."/>
            <person name="Geller-Mcgrath D.E."/>
            <person name="Sieber C.M.K."/>
            <person name="Emerson J.B."/>
            <person name="Anantharaman K."/>
            <person name="Thomas B.C."/>
            <person name="Malmstrom R."/>
            <person name="Stieglmeier M."/>
            <person name="Klingl A."/>
            <person name="Woyke T."/>
            <person name="Ryan C.M."/>
            <person name="Banfield J.F."/>
        </authorList>
    </citation>
    <scope>NUCLEOTIDE SEQUENCE [LARGE SCALE GENOMIC DNA]</scope>
</reference>
<dbReference type="InterPro" id="IPR039421">
    <property type="entry name" value="Type_1_exporter"/>
</dbReference>
<accession>A0A2M6W4X7</accession>
<evidence type="ECO:0000256" key="8">
    <source>
        <dbReference type="SAM" id="Phobius"/>
    </source>
</evidence>
<keyword evidence="7 8" id="KW-0472">Membrane</keyword>
<dbReference type="Gene3D" id="1.20.1560.10">
    <property type="entry name" value="ABC transporter type 1, transmembrane domain"/>
    <property type="match status" value="1"/>
</dbReference>
<dbReference type="SMART" id="SM00382">
    <property type="entry name" value="AAA"/>
    <property type="match status" value="1"/>
</dbReference>
<dbReference type="InterPro" id="IPR017871">
    <property type="entry name" value="ABC_transporter-like_CS"/>
</dbReference>
<dbReference type="PANTHER" id="PTHR43394:SF1">
    <property type="entry name" value="ATP-BINDING CASSETTE SUB-FAMILY B MEMBER 10, MITOCHONDRIAL"/>
    <property type="match status" value="1"/>
</dbReference>
<dbReference type="GO" id="GO:0005524">
    <property type="term" value="F:ATP binding"/>
    <property type="evidence" value="ECO:0007669"/>
    <property type="project" value="UniProtKB-KW"/>
</dbReference>
<keyword evidence="4" id="KW-0547">Nucleotide-binding</keyword>
<feature type="transmembrane region" description="Helical" evidence="8">
    <location>
        <begin position="162"/>
        <end position="184"/>
    </location>
</feature>
<dbReference type="PROSITE" id="PS50893">
    <property type="entry name" value="ABC_TRANSPORTER_2"/>
    <property type="match status" value="1"/>
</dbReference>
<dbReference type="InterPro" id="IPR011527">
    <property type="entry name" value="ABC1_TM_dom"/>
</dbReference>
<dbReference type="InterPro" id="IPR027417">
    <property type="entry name" value="P-loop_NTPase"/>
</dbReference>
<comment type="caution">
    <text evidence="11">The sequence shown here is derived from an EMBL/GenBank/DDBJ whole genome shotgun (WGS) entry which is preliminary data.</text>
</comment>
<evidence type="ECO:0000256" key="6">
    <source>
        <dbReference type="ARBA" id="ARBA00022989"/>
    </source>
</evidence>
<feature type="domain" description="ABC transporter" evidence="9">
    <location>
        <begin position="340"/>
        <end position="574"/>
    </location>
</feature>
<dbReference type="SUPFAM" id="SSF90123">
    <property type="entry name" value="ABC transporter transmembrane region"/>
    <property type="match status" value="1"/>
</dbReference>
<comment type="subcellular location">
    <subcellularLocation>
        <location evidence="1">Cell membrane</location>
        <topology evidence="1">Multi-pass membrane protein</topology>
    </subcellularLocation>
</comment>
<evidence type="ECO:0000313" key="11">
    <source>
        <dbReference type="EMBL" id="PIT87852.1"/>
    </source>
</evidence>
<gene>
    <name evidence="11" type="ORF">COU31_00785</name>
</gene>
<keyword evidence="5 11" id="KW-0067">ATP-binding</keyword>
<dbReference type="PANTHER" id="PTHR43394">
    <property type="entry name" value="ATP-DEPENDENT PERMEASE MDL1, MITOCHONDRIAL"/>
    <property type="match status" value="1"/>
</dbReference>
<dbReference type="EMBL" id="PFBX01000005">
    <property type="protein sequence ID" value="PIT87852.1"/>
    <property type="molecule type" value="Genomic_DNA"/>
</dbReference>
<evidence type="ECO:0000256" key="4">
    <source>
        <dbReference type="ARBA" id="ARBA00022741"/>
    </source>
</evidence>
<evidence type="ECO:0000313" key="12">
    <source>
        <dbReference type="Proteomes" id="UP000231183"/>
    </source>
</evidence>
<dbReference type="InterPro" id="IPR003593">
    <property type="entry name" value="AAA+_ATPase"/>
</dbReference>
<evidence type="ECO:0000256" key="1">
    <source>
        <dbReference type="ARBA" id="ARBA00004651"/>
    </source>
</evidence>
<feature type="transmembrane region" description="Helical" evidence="8">
    <location>
        <begin position="246"/>
        <end position="267"/>
    </location>
</feature>
<dbReference type="Pfam" id="PF00005">
    <property type="entry name" value="ABC_tran"/>
    <property type="match status" value="1"/>
</dbReference>